<proteinExistence type="predicted"/>
<feature type="transmembrane region" description="Helical" evidence="1">
    <location>
        <begin position="6"/>
        <end position="27"/>
    </location>
</feature>
<keyword evidence="1" id="KW-1133">Transmembrane helix</keyword>
<dbReference type="EMBL" id="KB445637">
    <property type="protein sequence ID" value="EMD70026.1"/>
    <property type="molecule type" value="Genomic_DNA"/>
</dbReference>
<dbReference type="Proteomes" id="UP000016934">
    <property type="component" value="Unassembled WGS sequence"/>
</dbReference>
<accession>M2TLJ8</accession>
<sequence length="55" mass="5908">MTYSRLLTPRSMAVLSIISLGGGYFTLKSRTLADKQRVRSNGDFAVSVDRSGGGI</sequence>
<reference evidence="2 3" key="1">
    <citation type="journal article" date="2012" name="PLoS Pathog.">
        <title>Diverse lifestyles and strategies of plant pathogenesis encoded in the genomes of eighteen Dothideomycetes fungi.</title>
        <authorList>
            <person name="Ohm R.A."/>
            <person name="Feau N."/>
            <person name="Henrissat B."/>
            <person name="Schoch C.L."/>
            <person name="Horwitz B.A."/>
            <person name="Barry K.W."/>
            <person name="Condon B.J."/>
            <person name="Copeland A.C."/>
            <person name="Dhillon B."/>
            <person name="Glaser F."/>
            <person name="Hesse C.N."/>
            <person name="Kosti I."/>
            <person name="LaButti K."/>
            <person name="Lindquist E.A."/>
            <person name="Lucas S."/>
            <person name="Salamov A.A."/>
            <person name="Bradshaw R.E."/>
            <person name="Ciuffetti L."/>
            <person name="Hamelin R.C."/>
            <person name="Kema G.H.J."/>
            <person name="Lawrence C."/>
            <person name="Scott J.A."/>
            <person name="Spatafora J.W."/>
            <person name="Turgeon B.G."/>
            <person name="de Wit P.J.G.M."/>
            <person name="Zhong S."/>
            <person name="Goodwin S.B."/>
            <person name="Grigoriev I.V."/>
        </authorList>
    </citation>
    <scope>NUCLEOTIDE SEQUENCE [LARGE SCALE GENOMIC DNA]</scope>
    <source>
        <strain evidence="3">ND90Pr / ATCC 201652</strain>
    </source>
</reference>
<evidence type="ECO:0000313" key="2">
    <source>
        <dbReference type="EMBL" id="EMD70026.1"/>
    </source>
</evidence>
<reference evidence="3" key="2">
    <citation type="journal article" date="2013" name="PLoS Genet.">
        <title>Comparative genome structure, secondary metabolite, and effector coding capacity across Cochliobolus pathogens.</title>
        <authorList>
            <person name="Condon B.J."/>
            <person name="Leng Y."/>
            <person name="Wu D."/>
            <person name="Bushley K.E."/>
            <person name="Ohm R.A."/>
            <person name="Otillar R."/>
            <person name="Martin J."/>
            <person name="Schackwitz W."/>
            <person name="Grimwood J."/>
            <person name="MohdZainudin N."/>
            <person name="Xue C."/>
            <person name="Wang R."/>
            <person name="Manning V.A."/>
            <person name="Dhillon B."/>
            <person name="Tu Z.J."/>
            <person name="Steffenson B.J."/>
            <person name="Salamov A."/>
            <person name="Sun H."/>
            <person name="Lowry S."/>
            <person name="LaButti K."/>
            <person name="Han J."/>
            <person name="Copeland A."/>
            <person name="Lindquist E."/>
            <person name="Barry K."/>
            <person name="Schmutz J."/>
            <person name="Baker S.E."/>
            <person name="Ciuffetti L.M."/>
            <person name="Grigoriev I.V."/>
            <person name="Zhong S."/>
            <person name="Turgeon B.G."/>
        </authorList>
    </citation>
    <scope>NUCLEOTIDE SEQUENCE [LARGE SCALE GENOMIC DNA]</scope>
    <source>
        <strain evidence="3">ND90Pr / ATCC 201652</strain>
    </source>
</reference>
<dbReference type="HOGENOM" id="CLU_3032015_0_0_1"/>
<keyword evidence="3" id="KW-1185">Reference proteome</keyword>
<dbReference type="OrthoDB" id="5412893at2759"/>
<keyword evidence="1" id="KW-0472">Membrane</keyword>
<evidence type="ECO:0000313" key="3">
    <source>
        <dbReference type="Proteomes" id="UP000016934"/>
    </source>
</evidence>
<organism evidence="2 3">
    <name type="scientific">Cochliobolus sativus (strain ND90Pr / ATCC 201652)</name>
    <name type="common">Common root rot and spot blotch fungus</name>
    <name type="synonym">Bipolaris sorokiniana</name>
    <dbReference type="NCBI Taxonomy" id="665912"/>
    <lineage>
        <taxon>Eukaryota</taxon>
        <taxon>Fungi</taxon>
        <taxon>Dikarya</taxon>
        <taxon>Ascomycota</taxon>
        <taxon>Pezizomycotina</taxon>
        <taxon>Dothideomycetes</taxon>
        <taxon>Pleosporomycetidae</taxon>
        <taxon>Pleosporales</taxon>
        <taxon>Pleosporineae</taxon>
        <taxon>Pleosporaceae</taxon>
        <taxon>Bipolaris</taxon>
    </lineage>
</organism>
<dbReference type="OMA" id="FLMMKSR"/>
<dbReference type="AlphaFoldDB" id="M2TLJ8"/>
<keyword evidence="1" id="KW-0812">Transmembrane</keyword>
<protein>
    <submittedName>
        <fullName evidence="2">Uncharacterized protein</fullName>
    </submittedName>
</protein>
<dbReference type="KEGG" id="bsc:COCSADRAFT_32661"/>
<evidence type="ECO:0000256" key="1">
    <source>
        <dbReference type="SAM" id="Phobius"/>
    </source>
</evidence>
<dbReference type="GeneID" id="19136863"/>
<gene>
    <name evidence="2" type="ORF">COCSADRAFT_32661</name>
</gene>
<name>M2TLJ8_COCSN</name>
<dbReference type="RefSeq" id="XP_007694356.1">
    <property type="nucleotide sequence ID" value="XM_007696166.1"/>
</dbReference>